<reference evidence="1 2" key="1">
    <citation type="journal article" date="2015" name="Genome Announc.">
        <title>Expanding the biotechnology potential of lactobacilli through comparative genomics of 213 strains and associated genera.</title>
        <authorList>
            <person name="Sun Z."/>
            <person name="Harris H.M."/>
            <person name="McCann A."/>
            <person name="Guo C."/>
            <person name="Argimon S."/>
            <person name="Zhang W."/>
            <person name="Yang X."/>
            <person name="Jeffery I.B."/>
            <person name="Cooney J.C."/>
            <person name="Kagawa T.F."/>
            <person name="Liu W."/>
            <person name="Song Y."/>
            <person name="Salvetti E."/>
            <person name="Wrobel A."/>
            <person name="Rasinkangas P."/>
            <person name="Parkhill J."/>
            <person name="Rea M.C."/>
            <person name="O'Sullivan O."/>
            <person name="Ritari J."/>
            <person name="Douillard F.P."/>
            <person name="Paul Ross R."/>
            <person name="Yang R."/>
            <person name="Briner A.E."/>
            <person name="Felis G.E."/>
            <person name="de Vos W.M."/>
            <person name="Barrangou R."/>
            <person name="Klaenhammer T.R."/>
            <person name="Caufield P.W."/>
            <person name="Cui Y."/>
            <person name="Zhang H."/>
            <person name="O'Toole P.W."/>
        </authorList>
    </citation>
    <scope>NUCLEOTIDE SEQUENCE [LARGE SCALE GENOMIC DNA]</scope>
    <source>
        <strain evidence="1 2">DSM 24302</strain>
    </source>
</reference>
<gene>
    <name evidence="1" type="ORF">FC56_GL000262</name>
</gene>
<dbReference type="PATRIC" id="fig|1423802.4.peg.269"/>
<keyword evidence="2" id="KW-1185">Reference proteome</keyword>
<dbReference type="AlphaFoldDB" id="A0A0R2CP86"/>
<accession>A0A0R2CP86</accession>
<dbReference type="STRING" id="1423802.FC56_GL000262"/>
<comment type="caution">
    <text evidence="1">The sequence shown here is derived from an EMBL/GenBank/DDBJ whole genome shotgun (WGS) entry which is preliminary data.</text>
</comment>
<organism evidence="1 2">
    <name type="scientific">Lentilactobacillus senioris DSM 24302 = JCM 17472</name>
    <dbReference type="NCBI Taxonomy" id="1423802"/>
    <lineage>
        <taxon>Bacteria</taxon>
        <taxon>Bacillati</taxon>
        <taxon>Bacillota</taxon>
        <taxon>Bacilli</taxon>
        <taxon>Lactobacillales</taxon>
        <taxon>Lactobacillaceae</taxon>
        <taxon>Lentilactobacillus</taxon>
    </lineage>
</organism>
<dbReference type="EMBL" id="AYZR01000008">
    <property type="protein sequence ID" value="KRM93549.1"/>
    <property type="molecule type" value="Genomic_DNA"/>
</dbReference>
<dbReference type="Proteomes" id="UP000051256">
    <property type="component" value="Unassembled WGS sequence"/>
</dbReference>
<name>A0A0R2CP86_9LACO</name>
<proteinExistence type="predicted"/>
<sequence>MTDSHHIPFQVTNYDSEFAWLIDHEGTPQFTSWPWRDNYALTQRQIDRINSQFGFDLNEIKVAI</sequence>
<protein>
    <submittedName>
        <fullName evidence="1">Uncharacterized protein</fullName>
    </submittedName>
</protein>
<evidence type="ECO:0000313" key="1">
    <source>
        <dbReference type="EMBL" id="KRM93549.1"/>
    </source>
</evidence>
<evidence type="ECO:0000313" key="2">
    <source>
        <dbReference type="Proteomes" id="UP000051256"/>
    </source>
</evidence>